<evidence type="ECO:0000259" key="19">
    <source>
        <dbReference type="SMART" id="SM00934"/>
    </source>
</evidence>
<evidence type="ECO:0000256" key="18">
    <source>
        <dbReference type="SAM" id="MobiDB-lite"/>
    </source>
</evidence>
<evidence type="ECO:0000256" key="6">
    <source>
        <dbReference type="ARBA" id="ARBA00012321"/>
    </source>
</evidence>
<name>A0AAP0GQ16_9ASTR</name>
<dbReference type="GO" id="GO:0004588">
    <property type="term" value="F:orotate phosphoribosyltransferase activity"/>
    <property type="evidence" value="ECO:0007669"/>
    <property type="project" value="UniProtKB-EC"/>
</dbReference>
<feature type="compositionally biased region" description="Low complexity" evidence="18">
    <location>
        <begin position="597"/>
        <end position="616"/>
    </location>
</feature>
<evidence type="ECO:0000256" key="12">
    <source>
        <dbReference type="ARBA" id="ARBA00023239"/>
    </source>
</evidence>
<dbReference type="GO" id="GO:0006207">
    <property type="term" value="P:'de novo' pyrimidine nucleobase biosynthetic process"/>
    <property type="evidence" value="ECO:0007669"/>
    <property type="project" value="InterPro"/>
</dbReference>
<dbReference type="InterPro" id="IPR014732">
    <property type="entry name" value="OMPdecase"/>
</dbReference>
<feature type="active site" description="For OMPdecase activity" evidence="16">
    <location>
        <position position="316"/>
    </location>
</feature>
<dbReference type="SMART" id="SM01054">
    <property type="entry name" value="CaM_binding"/>
    <property type="match status" value="2"/>
</dbReference>
<feature type="region of interest" description="Disordered" evidence="18">
    <location>
        <begin position="1133"/>
        <end position="1156"/>
    </location>
</feature>
<feature type="region of interest" description="Disordered" evidence="18">
    <location>
        <begin position="503"/>
        <end position="668"/>
    </location>
</feature>
<evidence type="ECO:0000256" key="8">
    <source>
        <dbReference type="ARBA" id="ARBA00022676"/>
    </source>
</evidence>
<comment type="similarity">
    <text evidence="3">In the N-terminal section; belongs to the purine/pyrimidine phosphoribosyltransferase family.</text>
</comment>
<dbReference type="Gene3D" id="3.20.20.70">
    <property type="entry name" value="Aldolase class I"/>
    <property type="match status" value="1"/>
</dbReference>
<dbReference type="NCBIfam" id="TIGR00336">
    <property type="entry name" value="pyrE"/>
    <property type="match status" value="1"/>
</dbReference>
<dbReference type="CDD" id="cd06223">
    <property type="entry name" value="PRTases_typeI"/>
    <property type="match status" value="1"/>
</dbReference>
<comment type="caution">
    <text evidence="21">The sequence shown here is derived from an EMBL/GenBank/DDBJ whole genome shotgun (WGS) entry which is preliminary data.</text>
</comment>
<evidence type="ECO:0000256" key="7">
    <source>
        <dbReference type="ARBA" id="ARBA00015047"/>
    </source>
</evidence>
<evidence type="ECO:0000256" key="9">
    <source>
        <dbReference type="ARBA" id="ARBA00022679"/>
    </source>
</evidence>
<comment type="catalytic activity">
    <reaction evidence="15">
        <text>orotidine 5'-phosphate + H(+) = UMP + CO2</text>
        <dbReference type="Rhea" id="RHEA:11596"/>
        <dbReference type="ChEBI" id="CHEBI:15378"/>
        <dbReference type="ChEBI" id="CHEBI:16526"/>
        <dbReference type="ChEBI" id="CHEBI:57538"/>
        <dbReference type="ChEBI" id="CHEBI:57865"/>
        <dbReference type="EC" id="4.1.1.23"/>
    </reaction>
</comment>
<dbReference type="InterPro" id="IPR011060">
    <property type="entry name" value="RibuloseP-bd_barrel"/>
</dbReference>
<dbReference type="InterPro" id="IPR013785">
    <property type="entry name" value="Aldolase_TIM"/>
</dbReference>
<keyword evidence="12" id="KW-0456">Lyase</keyword>
<organism evidence="21 22">
    <name type="scientific">Deinandra increscens subsp. villosa</name>
    <dbReference type="NCBI Taxonomy" id="3103831"/>
    <lineage>
        <taxon>Eukaryota</taxon>
        <taxon>Viridiplantae</taxon>
        <taxon>Streptophyta</taxon>
        <taxon>Embryophyta</taxon>
        <taxon>Tracheophyta</taxon>
        <taxon>Spermatophyta</taxon>
        <taxon>Magnoliopsida</taxon>
        <taxon>eudicotyledons</taxon>
        <taxon>Gunneridae</taxon>
        <taxon>Pentapetalae</taxon>
        <taxon>asterids</taxon>
        <taxon>campanulids</taxon>
        <taxon>Asterales</taxon>
        <taxon>Asteraceae</taxon>
        <taxon>Asteroideae</taxon>
        <taxon>Heliantheae alliance</taxon>
        <taxon>Madieae</taxon>
        <taxon>Madiinae</taxon>
        <taxon>Deinandra</taxon>
    </lineage>
</organism>
<feature type="domain" description="Calmodulin-binding" evidence="20">
    <location>
        <begin position="1178"/>
        <end position="1290"/>
    </location>
</feature>
<evidence type="ECO:0000313" key="22">
    <source>
        <dbReference type="Proteomes" id="UP001408789"/>
    </source>
</evidence>
<gene>
    <name evidence="21" type="ORF">SSX86_023788</name>
</gene>
<reference evidence="21 22" key="1">
    <citation type="submission" date="2024-04" db="EMBL/GenBank/DDBJ databases">
        <title>The reference genome of an endangered Asteraceae, Deinandra increscens subsp. villosa, native to the Central Coast of California.</title>
        <authorList>
            <person name="Guilliams M."/>
            <person name="Hasenstab-Lehman K."/>
            <person name="Meyer R."/>
            <person name="Mcevoy S."/>
        </authorList>
    </citation>
    <scope>NUCLEOTIDE SEQUENCE [LARGE SCALE GENOMIC DNA]</scope>
    <source>
        <tissue evidence="21">Leaf</tissue>
    </source>
</reference>
<evidence type="ECO:0000256" key="1">
    <source>
        <dbReference type="ARBA" id="ARBA00004861"/>
    </source>
</evidence>
<keyword evidence="10" id="KW-0210">Decarboxylase</keyword>
<dbReference type="EC" id="2.4.2.10" evidence="5"/>
<dbReference type="GO" id="GO:0005516">
    <property type="term" value="F:calmodulin binding"/>
    <property type="evidence" value="ECO:0007669"/>
    <property type="project" value="InterPro"/>
</dbReference>
<sequence length="1294" mass="143803">MSSPSSSTSTMESLILQLHEISAVKFGNFKLKSGISSPIYIDLRLIVSYPHLLRLISDTIISTLPPSASYDLICGVPYTALPIATVISTSSSVPMLMRRKEIKDYGTSKAIEGAFKPNQTCLIVEDLVTSGTSVLETAAPLRAAGLRVSDVVVLIDREQGGRENLAANGITLHSMVKLTDMVRVLKQKGRVDEETEAMVLQFLEENRKVAPVNGSPASGNGGSGKIRVSYGERAKLAKNPTGKKLFDIMVKKESNLCLSADVSTASELLAIADKIGPEICMLKTHVDILPDFTPDFGSKLRSIADKHNFLIFEDRKFADIGNTVTMQYEGGIFRILEWADIVNCHIISGPGIVDGLKLKGLSRGRGLLLLAEMSSAGNFAKGDYTAAAAKIAEDHSDFVIGFISVNPASWPTGPSNPAFIHATPGVQLVKGGDALGQQYNTPSSVICERGSDIIIVGRGIIKADNPVDAAREYRAQGWKAYLVNCKIIDSKMAIQSSLAQEVGEKKKPQLDCTSPQSSLTQGDSDSESTSVSSSMQGSISSATSSLDRYSSNIKEETRQKKPPNKSISRKLPTSGSFMTSRKPARSKLSQSSISLLENGSTTSTPSSSIEVSDESSNYVQKPMPKFTRTGSLRSVKIFRSNSKNRNKNKSDYKSKKSSTNNFSQISEESHLERATFSSILKDSKFPDQLKHQSGPSEPEEVLPVAKICPYQHCSLHGHHHHHEPPKKRFPYLKKRTTVEKKIMKPESQPTYKSSSKKLEVKGTKMGSKDDDFSIEFYAKTRFEPLSSHDHGDAEFADILFGANNFQENKNITPVADNQDFTDFSDLTVEKDEKSNGSKRVVEKKQSLKKTSRINMWRMIHQHMVSGLADEQGDMIVHQQVDEDTKSETKEFDDDANQETEIRKMFAIKLVRDAIEKILLPEVQDDQSTTSEVISEQDLSEGSEITSDHKHESLAPVAEEKSGTKTSNGAPKRWSYLKKVVLLKRFVKELEKVKKFDPKKAQHLPLPSEPGTETVSLRRQTAGDKKRSDEWMLDYALQKVVSELAPTQKRKVALLVKAFETVAPAQDDPPESRSNVEIQRVGSEDSEPIGKVQENSDSKSGLEKEEHIKMWHMIYQHVVTDIATKMGSDLLLDGEESTSSEEKNLQEGEDQTERSYRLQFTQTDAVKLVRESVNEILLPDDTKKDNDGSTTKLQQQKSKNWGKLKNLIMLKRSIKALEGFRKLKPQTTQREVSKSDQEQEKVDLRRQMIEERKKAEQWMLDYAVQHIVTKLTPARRHRVSMLVEAFEAVVPFPEV</sequence>
<feature type="domain" description="Orotidine 5'-phosphate decarboxylase" evidence="19">
    <location>
        <begin position="255"/>
        <end position="473"/>
    </location>
</feature>
<dbReference type="InterPro" id="IPR018089">
    <property type="entry name" value="OMPdecase_AS"/>
</dbReference>
<evidence type="ECO:0000256" key="14">
    <source>
        <dbReference type="ARBA" id="ARBA00049126"/>
    </source>
</evidence>
<accession>A0AAP0GQ16</accession>
<dbReference type="GO" id="GO:0044205">
    <property type="term" value="P:'de novo' UMP biosynthetic process"/>
    <property type="evidence" value="ECO:0007669"/>
    <property type="project" value="InterPro"/>
</dbReference>
<dbReference type="GO" id="GO:0004590">
    <property type="term" value="F:orotidine-5'-phosphate decarboxylase activity"/>
    <property type="evidence" value="ECO:0007669"/>
    <property type="project" value="UniProtKB-EC"/>
</dbReference>
<feature type="region of interest" description="Disordered" evidence="18">
    <location>
        <begin position="1178"/>
        <end position="1197"/>
    </location>
</feature>
<feature type="compositionally biased region" description="Basic and acidic residues" evidence="18">
    <location>
        <begin position="1139"/>
        <end position="1155"/>
    </location>
</feature>
<evidence type="ECO:0000256" key="15">
    <source>
        <dbReference type="ARBA" id="ARBA00049157"/>
    </source>
</evidence>
<evidence type="ECO:0000313" key="21">
    <source>
        <dbReference type="EMBL" id="KAK9056427.1"/>
    </source>
</evidence>
<keyword evidence="8" id="KW-0328">Glycosyltransferase</keyword>
<dbReference type="PANTHER" id="PTHR19278:SF9">
    <property type="entry name" value="URIDINE 5'-MONOPHOSPHATE SYNTHASE"/>
    <property type="match status" value="1"/>
</dbReference>
<evidence type="ECO:0000256" key="5">
    <source>
        <dbReference type="ARBA" id="ARBA00011971"/>
    </source>
</evidence>
<dbReference type="InterPro" id="IPR001754">
    <property type="entry name" value="OMPdeCOase_dom"/>
</dbReference>
<comment type="catalytic activity">
    <reaction evidence="14">
        <text>orotidine 5'-phosphate + diphosphate = orotate + 5-phospho-alpha-D-ribose 1-diphosphate</text>
        <dbReference type="Rhea" id="RHEA:10380"/>
        <dbReference type="ChEBI" id="CHEBI:30839"/>
        <dbReference type="ChEBI" id="CHEBI:33019"/>
        <dbReference type="ChEBI" id="CHEBI:57538"/>
        <dbReference type="ChEBI" id="CHEBI:58017"/>
        <dbReference type="EC" id="2.4.2.10"/>
    </reaction>
</comment>
<dbReference type="SUPFAM" id="SSF53271">
    <property type="entry name" value="PRTase-like"/>
    <property type="match status" value="1"/>
</dbReference>
<evidence type="ECO:0000256" key="10">
    <source>
        <dbReference type="ARBA" id="ARBA00022793"/>
    </source>
</evidence>
<evidence type="ECO:0000256" key="16">
    <source>
        <dbReference type="PIRSR" id="PIRSR614732-1"/>
    </source>
</evidence>
<evidence type="ECO:0000259" key="20">
    <source>
        <dbReference type="SMART" id="SM01054"/>
    </source>
</evidence>
<protein>
    <recommendedName>
        <fullName evidence="7">Uridine 5'-monophosphate synthase</fullName>
        <ecNumber evidence="5">2.4.2.10</ecNumber>
        <ecNumber evidence="6">4.1.1.23</ecNumber>
    </recommendedName>
</protein>
<feature type="region of interest" description="Disordered" evidence="18">
    <location>
        <begin position="1000"/>
        <end position="1022"/>
    </location>
</feature>
<comment type="similarity">
    <text evidence="4">In the C-terminal section; belongs to the OMP decarboxylase family.</text>
</comment>
<dbReference type="NCBIfam" id="TIGR01740">
    <property type="entry name" value="pyrF"/>
    <property type="match status" value="1"/>
</dbReference>
<dbReference type="PANTHER" id="PTHR19278">
    <property type="entry name" value="OROTATE PHOSPHORIBOSYLTRANSFERASE"/>
    <property type="match status" value="1"/>
</dbReference>
<dbReference type="HAMAP" id="MF_01208">
    <property type="entry name" value="PyrE"/>
    <property type="match status" value="1"/>
</dbReference>
<feature type="binding site" evidence="17">
    <location>
        <position position="437"/>
    </location>
    <ligand>
        <name>substrate</name>
    </ligand>
</feature>
<evidence type="ECO:0000256" key="17">
    <source>
        <dbReference type="PIRSR" id="PIRSR614732-2"/>
    </source>
</evidence>
<dbReference type="InterPro" id="IPR012417">
    <property type="entry name" value="CaM-bd_dom_pln"/>
</dbReference>
<dbReference type="SMART" id="SM00934">
    <property type="entry name" value="OMPdecase"/>
    <property type="match status" value="1"/>
</dbReference>
<dbReference type="Pfam" id="PF00215">
    <property type="entry name" value="OMPdecase"/>
    <property type="match status" value="1"/>
</dbReference>
<proteinExistence type="inferred from homology"/>
<feature type="compositionally biased region" description="Basic and acidic residues" evidence="18">
    <location>
        <begin position="945"/>
        <end position="962"/>
    </location>
</feature>
<dbReference type="FunFam" id="3.40.50.2020:FF:000025">
    <property type="entry name" value="Uridine monophosphate synthetase"/>
    <property type="match status" value="1"/>
</dbReference>
<dbReference type="Proteomes" id="UP001408789">
    <property type="component" value="Unassembled WGS sequence"/>
</dbReference>
<feature type="compositionally biased region" description="Polar residues" evidence="18">
    <location>
        <begin position="1187"/>
        <end position="1197"/>
    </location>
</feature>
<evidence type="ECO:0000256" key="13">
    <source>
        <dbReference type="ARBA" id="ARBA00023268"/>
    </source>
</evidence>
<dbReference type="Pfam" id="PF07839">
    <property type="entry name" value="CaM_binding"/>
    <property type="match status" value="2"/>
</dbReference>
<dbReference type="SUPFAM" id="SSF51366">
    <property type="entry name" value="Ribulose-phoshate binding barrel"/>
    <property type="match status" value="1"/>
</dbReference>
<evidence type="ECO:0000256" key="3">
    <source>
        <dbReference type="ARBA" id="ARBA00006221"/>
    </source>
</evidence>
<dbReference type="InterPro" id="IPR029057">
    <property type="entry name" value="PRTase-like"/>
</dbReference>
<dbReference type="Gene3D" id="3.40.50.2020">
    <property type="match status" value="1"/>
</dbReference>
<evidence type="ECO:0000256" key="2">
    <source>
        <dbReference type="ARBA" id="ARBA00004889"/>
    </source>
</evidence>
<comment type="pathway">
    <text evidence="2">Pyrimidine metabolism; UMP biosynthesis via de novo pathway; UMP from orotate: step 1/2.</text>
</comment>
<feature type="binding site" evidence="17">
    <location>
        <position position="283"/>
    </location>
    <ligand>
        <name>substrate</name>
    </ligand>
</feature>
<feature type="active site" description="For OMPdecase activity" evidence="16">
    <location>
        <position position="319"/>
    </location>
</feature>
<feature type="binding site" evidence="17">
    <location>
        <position position="457"/>
    </location>
    <ligand>
        <name>substrate</name>
    </ligand>
</feature>
<dbReference type="FunFam" id="3.20.20.70:FF:000092">
    <property type="entry name" value="Uridine monophosphate synthetase"/>
    <property type="match status" value="1"/>
</dbReference>
<dbReference type="InterPro" id="IPR023031">
    <property type="entry name" value="OPRT"/>
</dbReference>
<feature type="compositionally biased region" description="Polar residues" evidence="18">
    <location>
        <begin position="511"/>
        <end position="523"/>
    </location>
</feature>
<dbReference type="PROSITE" id="PS00156">
    <property type="entry name" value="OMPDECASE"/>
    <property type="match status" value="1"/>
</dbReference>
<feature type="domain" description="Calmodulin-binding" evidence="20">
    <location>
        <begin position="949"/>
        <end position="1063"/>
    </location>
</feature>
<keyword evidence="13" id="KW-0511">Multifunctional enzyme</keyword>
<dbReference type="InterPro" id="IPR004467">
    <property type="entry name" value="Or_phspho_trans_dom"/>
</dbReference>
<evidence type="ECO:0000256" key="4">
    <source>
        <dbReference type="ARBA" id="ARBA00009769"/>
    </source>
</evidence>
<comment type="pathway">
    <text evidence="1">Pyrimidine metabolism; UMP biosynthesis via de novo pathway; UMP from orotate: step 2/2.</text>
</comment>
<feature type="compositionally biased region" description="Low complexity" evidence="18">
    <location>
        <begin position="527"/>
        <end position="545"/>
    </location>
</feature>
<feature type="active site" description="For OMPdecase activity" evidence="16">
    <location>
        <position position="314"/>
    </location>
</feature>
<keyword evidence="22" id="KW-1185">Reference proteome</keyword>
<dbReference type="InterPro" id="IPR000836">
    <property type="entry name" value="PRTase_dom"/>
</dbReference>
<feature type="binding site" evidence="17">
    <location>
        <position position="374"/>
    </location>
    <ligand>
        <name>substrate</name>
    </ligand>
</feature>
<dbReference type="EC" id="4.1.1.23" evidence="6"/>
<feature type="region of interest" description="Disordered" evidence="18">
    <location>
        <begin position="925"/>
        <end position="969"/>
    </location>
</feature>
<feature type="binding site" evidence="17">
    <location>
        <position position="261"/>
    </location>
    <ligand>
        <name>substrate</name>
    </ligand>
</feature>
<feature type="binding site" evidence="17">
    <location>
        <position position="458"/>
    </location>
    <ligand>
        <name>substrate</name>
    </ligand>
</feature>
<feature type="region of interest" description="Disordered" evidence="18">
    <location>
        <begin position="743"/>
        <end position="764"/>
    </location>
</feature>
<feature type="region of interest" description="Disordered" evidence="18">
    <location>
        <begin position="1064"/>
        <end position="1101"/>
    </location>
</feature>
<dbReference type="NCBIfam" id="NF010382">
    <property type="entry name" value="PRK13809.1"/>
    <property type="match status" value="1"/>
</dbReference>
<keyword evidence="11" id="KW-0665">Pyrimidine biosynthesis</keyword>
<keyword evidence="9" id="KW-0808">Transferase</keyword>
<dbReference type="CDD" id="cd04725">
    <property type="entry name" value="OMP_decarboxylase_like"/>
    <property type="match status" value="1"/>
</dbReference>
<dbReference type="EMBL" id="JBCNJP010000024">
    <property type="protein sequence ID" value="KAK9056427.1"/>
    <property type="molecule type" value="Genomic_DNA"/>
</dbReference>
<evidence type="ECO:0000256" key="11">
    <source>
        <dbReference type="ARBA" id="ARBA00022975"/>
    </source>
</evidence>